<dbReference type="GO" id="GO:0005730">
    <property type="term" value="C:nucleolus"/>
    <property type="evidence" value="ECO:0007669"/>
    <property type="project" value="UniProtKB-SubCell"/>
</dbReference>
<dbReference type="InterPro" id="IPR000086">
    <property type="entry name" value="NUDIX_hydrolase_dom"/>
</dbReference>
<keyword evidence="4" id="KW-0378">Hydrolase</keyword>
<dbReference type="InterPro" id="IPR054754">
    <property type="entry name" value="NudT16"/>
</dbReference>
<evidence type="ECO:0000313" key="19">
    <source>
        <dbReference type="EnsemblMetazoa" id="XP_020904194.1"/>
    </source>
</evidence>
<dbReference type="Proteomes" id="UP000887567">
    <property type="component" value="Unplaced"/>
</dbReference>
<sequence length="212" mass="23923">MSSCRVISRANSLALQGYRHACHVMLHTAIPDEVKLFGYYPIKHSTLMQFRFDGRLGFPGGFVDENESLEEAVNRELKEEMGPTSEPVSITTDNYVITHLYEQFIAEMKVTKRLCLHFFTKKVSVKQFLELETRCGSQPNLGFEVLGIVRCPVYTLTDKEGGFPSFLRNNFVGNAREQLLIGIAKENLLTSQEIHEAIAKSGVDIDFSIAKL</sequence>
<evidence type="ECO:0000256" key="8">
    <source>
        <dbReference type="ARBA" id="ARBA00038173"/>
    </source>
</evidence>
<reference evidence="19" key="1">
    <citation type="submission" date="2022-11" db="UniProtKB">
        <authorList>
            <consortium name="EnsemblMetazoa"/>
        </authorList>
    </citation>
    <scope>IDENTIFICATION</scope>
</reference>
<evidence type="ECO:0000256" key="5">
    <source>
        <dbReference type="ARBA" id="ARBA00022884"/>
    </source>
</evidence>
<dbReference type="CDD" id="cd18869">
    <property type="entry name" value="NUDIX_U8_SnoRNA_DE_Nudt16"/>
    <property type="match status" value="1"/>
</dbReference>
<evidence type="ECO:0000256" key="11">
    <source>
        <dbReference type="ARBA" id="ARBA00041450"/>
    </source>
</evidence>
<dbReference type="PANTHER" id="PTHR31699:SF1">
    <property type="entry name" value="U8 SNORNA-DECAPPING ENZYME"/>
    <property type="match status" value="1"/>
</dbReference>
<comment type="similarity">
    <text evidence="8">Belongs to the Nudix hydrolase family. NUDT16 subfamily.</text>
</comment>
<dbReference type="RefSeq" id="XP_020904194.1">
    <property type="nucleotide sequence ID" value="XM_021048535.2"/>
</dbReference>
<evidence type="ECO:0000256" key="3">
    <source>
        <dbReference type="ARBA" id="ARBA00004642"/>
    </source>
</evidence>
<dbReference type="FunFam" id="3.90.79.10:FF:000101">
    <property type="entry name" value="U8 snoRNA-decapping enzyme"/>
    <property type="match status" value="1"/>
</dbReference>
<dbReference type="OMA" id="VVLMQMR"/>
<feature type="domain" description="Nudix hydrolase" evidence="18">
    <location>
        <begin position="17"/>
        <end position="176"/>
    </location>
</feature>
<evidence type="ECO:0000256" key="9">
    <source>
        <dbReference type="ARBA" id="ARBA00038899"/>
    </source>
</evidence>
<dbReference type="EnsemblMetazoa" id="XM_021048535.2">
    <property type="protein sequence ID" value="XP_020904194.1"/>
    <property type="gene ID" value="LOC110242528"/>
</dbReference>
<dbReference type="GO" id="GO:0005654">
    <property type="term" value="C:nucleoplasm"/>
    <property type="evidence" value="ECO:0007669"/>
    <property type="project" value="UniProtKB-SubCell"/>
</dbReference>
<protein>
    <recommendedName>
        <fullName evidence="10">U8 snoRNA-decapping enzyme</fullName>
        <ecNumber evidence="9">3.6.1.64</ecNumber>
    </recommendedName>
    <alternativeName>
        <fullName evidence="13">IDP phosphatase</fullName>
    </alternativeName>
    <alternativeName>
        <fullName evidence="11">Inosine diphosphate phosphatase</fullName>
    </alternativeName>
    <alternativeName>
        <fullName evidence="12">Nucleoside diphosphate-linked moiety X motif 16</fullName>
    </alternativeName>
    <alternativeName>
        <fullName evidence="14">m7GpppN-mRNA hydrolase</fullName>
    </alternativeName>
</protein>
<evidence type="ECO:0000259" key="18">
    <source>
        <dbReference type="PROSITE" id="PS51462"/>
    </source>
</evidence>
<dbReference type="GeneID" id="110242528"/>
<dbReference type="GO" id="GO:0006402">
    <property type="term" value="P:mRNA catabolic process"/>
    <property type="evidence" value="ECO:0007669"/>
    <property type="project" value="TreeGrafter"/>
</dbReference>
<evidence type="ECO:0000256" key="17">
    <source>
        <dbReference type="ARBA" id="ARBA00048945"/>
    </source>
</evidence>
<dbReference type="PANTHER" id="PTHR31699">
    <property type="entry name" value="NUDIX T16 FAMILY MEMBER"/>
    <property type="match status" value="1"/>
</dbReference>
<evidence type="ECO:0000256" key="14">
    <source>
        <dbReference type="ARBA" id="ARBA00043162"/>
    </source>
</evidence>
<dbReference type="PROSITE" id="PS00893">
    <property type="entry name" value="NUDIX_BOX"/>
    <property type="match status" value="1"/>
</dbReference>
<comment type="subcellular location">
    <subcellularLocation>
        <location evidence="2">Nucleus</location>
        <location evidence="2">Nucleolus</location>
    </subcellularLocation>
    <subcellularLocation>
        <location evidence="3">Nucleus</location>
        <location evidence="3">Nucleoplasm</location>
    </subcellularLocation>
</comment>
<dbReference type="SUPFAM" id="SSF55811">
    <property type="entry name" value="Nudix"/>
    <property type="match status" value="1"/>
</dbReference>
<comment type="catalytic activity">
    <reaction evidence="15">
        <text>a 5'-end (N(7)-methyl 5'-triphosphoguanosine)-ribonucleoside in mRNA + H2O = N(7)-methyl-GDP + a 5'-end phospho-ribonucleoside in mRNA + 2 H(+)</text>
        <dbReference type="Rhea" id="RHEA:67484"/>
        <dbReference type="Rhea" id="RHEA-COMP:15692"/>
        <dbReference type="Rhea" id="RHEA-COMP:17167"/>
        <dbReference type="ChEBI" id="CHEBI:15377"/>
        <dbReference type="ChEBI" id="CHEBI:15378"/>
        <dbReference type="ChEBI" id="CHEBI:63714"/>
        <dbReference type="ChEBI" id="CHEBI:138282"/>
        <dbReference type="ChEBI" id="CHEBI:156461"/>
        <dbReference type="EC" id="3.6.1.62"/>
    </reaction>
    <physiologicalReaction direction="left-to-right" evidence="15">
        <dbReference type="Rhea" id="RHEA:67485"/>
    </physiologicalReaction>
</comment>
<keyword evidence="7" id="KW-0539">Nucleus</keyword>
<dbReference type="GO" id="GO:0009117">
    <property type="term" value="P:nucleotide metabolic process"/>
    <property type="evidence" value="ECO:0007669"/>
    <property type="project" value="UniProtKB-KW"/>
</dbReference>
<keyword evidence="20" id="KW-1185">Reference proteome</keyword>
<dbReference type="GO" id="GO:1990003">
    <property type="term" value="F:IDP phosphatase activity"/>
    <property type="evidence" value="ECO:0007669"/>
    <property type="project" value="UniProtKB-EC"/>
</dbReference>
<evidence type="ECO:0000313" key="20">
    <source>
        <dbReference type="Proteomes" id="UP000887567"/>
    </source>
</evidence>
<evidence type="ECO:0000256" key="1">
    <source>
        <dbReference type="ARBA" id="ARBA00001941"/>
    </source>
</evidence>
<dbReference type="GO" id="GO:0140933">
    <property type="term" value="F:5'-(N(7)-methylguanosine 5'-triphospho)-[mRNA] hydrolase activity"/>
    <property type="evidence" value="ECO:0007669"/>
    <property type="project" value="UniProtKB-EC"/>
</dbReference>
<dbReference type="OrthoDB" id="5950381at2759"/>
<comment type="catalytic activity">
    <reaction evidence="16">
        <text>IDP + H2O = IMP + phosphate + H(+)</text>
        <dbReference type="Rhea" id="RHEA:35207"/>
        <dbReference type="ChEBI" id="CHEBI:15377"/>
        <dbReference type="ChEBI" id="CHEBI:15378"/>
        <dbReference type="ChEBI" id="CHEBI:43474"/>
        <dbReference type="ChEBI" id="CHEBI:58053"/>
        <dbReference type="ChEBI" id="CHEBI:58280"/>
        <dbReference type="EC" id="3.6.1.64"/>
    </reaction>
    <physiologicalReaction direction="left-to-right" evidence="16">
        <dbReference type="Rhea" id="RHEA:35208"/>
    </physiologicalReaction>
</comment>
<dbReference type="InterPro" id="IPR020084">
    <property type="entry name" value="NUDIX_hydrolase_CS"/>
</dbReference>
<evidence type="ECO:0000256" key="13">
    <source>
        <dbReference type="ARBA" id="ARBA00042015"/>
    </source>
</evidence>
<name>A0A913XH76_EXADI</name>
<keyword evidence="5" id="KW-0694">RNA-binding</keyword>
<dbReference type="InterPro" id="IPR015797">
    <property type="entry name" value="NUDIX_hydrolase-like_dom_sf"/>
</dbReference>
<dbReference type="Pfam" id="PF22327">
    <property type="entry name" value="Nudt16-like"/>
    <property type="match status" value="1"/>
</dbReference>
<dbReference type="KEGG" id="epa:110242528"/>
<comment type="cofactor">
    <cofactor evidence="1">
        <name>Co(2+)</name>
        <dbReference type="ChEBI" id="CHEBI:48828"/>
    </cofactor>
</comment>
<dbReference type="AlphaFoldDB" id="A0A913XH76"/>
<dbReference type="GO" id="GO:0030515">
    <property type="term" value="F:snoRNA binding"/>
    <property type="evidence" value="ECO:0007669"/>
    <property type="project" value="TreeGrafter"/>
</dbReference>
<keyword evidence="6" id="KW-0546">Nucleotide metabolism</keyword>
<proteinExistence type="inferred from homology"/>
<dbReference type="GO" id="GO:1990174">
    <property type="term" value="F:phosphodiesterase decapping endonuclease activity"/>
    <property type="evidence" value="ECO:0007669"/>
    <property type="project" value="TreeGrafter"/>
</dbReference>
<dbReference type="EC" id="3.6.1.64" evidence="9"/>
<dbReference type="Gene3D" id="3.90.79.10">
    <property type="entry name" value="Nucleoside Triphosphate Pyrophosphohydrolase"/>
    <property type="match status" value="1"/>
</dbReference>
<accession>A0A913XH76</accession>
<evidence type="ECO:0000256" key="7">
    <source>
        <dbReference type="ARBA" id="ARBA00023242"/>
    </source>
</evidence>
<dbReference type="PROSITE" id="PS51462">
    <property type="entry name" value="NUDIX"/>
    <property type="match status" value="1"/>
</dbReference>
<evidence type="ECO:0000256" key="2">
    <source>
        <dbReference type="ARBA" id="ARBA00004604"/>
    </source>
</evidence>
<evidence type="ECO:0000256" key="4">
    <source>
        <dbReference type="ARBA" id="ARBA00022801"/>
    </source>
</evidence>
<evidence type="ECO:0000256" key="12">
    <source>
        <dbReference type="ARBA" id="ARBA00041656"/>
    </source>
</evidence>
<dbReference type="GO" id="GO:0016077">
    <property type="term" value="P:sno(s)RNA catabolic process"/>
    <property type="evidence" value="ECO:0007669"/>
    <property type="project" value="TreeGrafter"/>
</dbReference>
<organism evidence="19 20">
    <name type="scientific">Exaiptasia diaphana</name>
    <name type="common">Tropical sea anemone</name>
    <name type="synonym">Aiptasia pulchella</name>
    <dbReference type="NCBI Taxonomy" id="2652724"/>
    <lineage>
        <taxon>Eukaryota</taxon>
        <taxon>Metazoa</taxon>
        <taxon>Cnidaria</taxon>
        <taxon>Anthozoa</taxon>
        <taxon>Hexacorallia</taxon>
        <taxon>Actiniaria</taxon>
        <taxon>Aiptasiidae</taxon>
        <taxon>Exaiptasia</taxon>
    </lineage>
</organism>
<comment type="catalytic activity">
    <reaction evidence="17">
        <text>dIDP + H2O = dIMP + phosphate + H(+)</text>
        <dbReference type="Rhea" id="RHEA:35211"/>
        <dbReference type="ChEBI" id="CHEBI:15377"/>
        <dbReference type="ChEBI" id="CHEBI:15378"/>
        <dbReference type="ChEBI" id="CHEBI:43474"/>
        <dbReference type="ChEBI" id="CHEBI:61194"/>
        <dbReference type="ChEBI" id="CHEBI:62286"/>
        <dbReference type="EC" id="3.6.1.64"/>
    </reaction>
    <physiologicalReaction direction="left-to-right" evidence="17">
        <dbReference type="Rhea" id="RHEA:35212"/>
    </physiologicalReaction>
</comment>
<evidence type="ECO:0000256" key="6">
    <source>
        <dbReference type="ARBA" id="ARBA00023080"/>
    </source>
</evidence>
<evidence type="ECO:0000256" key="16">
    <source>
        <dbReference type="ARBA" id="ARBA00047875"/>
    </source>
</evidence>
<evidence type="ECO:0000256" key="10">
    <source>
        <dbReference type="ARBA" id="ARBA00039871"/>
    </source>
</evidence>
<evidence type="ECO:0000256" key="15">
    <source>
        <dbReference type="ARBA" id="ARBA00047661"/>
    </source>
</evidence>